<dbReference type="AlphaFoldDB" id="A0A3S3UPU0"/>
<dbReference type="Proteomes" id="UP000287563">
    <property type="component" value="Unassembled WGS sequence"/>
</dbReference>
<proteinExistence type="predicted"/>
<keyword evidence="2" id="KW-1185">Reference proteome</keyword>
<dbReference type="EMBL" id="RJLM01000001">
    <property type="protein sequence ID" value="RWX57438.1"/>
    <property type="molecule type" value="Genomic_DNA"/>
</dbReference>
<accession>A0A3S3UPU0</accession>
<dbReference type="RefSeq" id="WP_128782744.1">
    <property type="nucleotide sequence ID" value="NZ_RJLM01000001.1"/>
</dbReference>
<dbReference type="OrthoDB" id="6401453at2"/>
<gene>
    <name evidence="1" type="ORF">EDI28_05275</name>
</gene>
<name>A0A3S3UPU0_9GAMM</name>
<reference evidence="1 2" key="1">
    <citation type="submission" date="2018-11" db="EMBL/GenBank/DDBJ databases">
        <title>Photobacterium sp. BEI247 sp. nov., a marine bacterium isolated from Yongle Blue Hole in the South China Sea.</title>
        <authorList>
            <person name="Wang X."/>
        </authorList>
    </citation>
    <scope>NUCLEOTIDE SEQUENCE [LARGE SCALE GENOMIC DNA]</scope>
    <source>
        <strain evidence="2">BEI247</strain>
    </source>
</reference>
<evidence type="ECO:0000313" key="2">
    <source>
        <dbReference type="Proteomes" id="UP000287563"/>
    </source>
</evidence>
<protein>
    <submittedName>
        <fullName evidence="1">Uncharacterized protein</fullName>
    </submittedName>
</protein>
<organism evidence="1 2">
    <name type="scientific">Photobacterium chitinilyticum</name>
    <dbReference type="NCBI Taxonomy" id="2485123"/>
    <lineage>
        <taxon>Bacteria</taxon>
        <taxon>Pseudomonadati</taxon>
        <taxon>Pseudomonadota</taxon>
        <taxon>Gammaproteobacteria</taxon>
        <taxon>Vibrionales</taxon>
        <taxon>Vibrionaceae</taxon>
        <taxon>Photobacterium</taxon>
    </lineage>
</organism>
<evidence type="ECO:0000313" key="1">
    <source>
        <dbReference type="EMBL" id="RWX57438.1"/>
    </source>
</evidence>
<sequence>MIRPALTIIAVMYITGCGGDSYSEQDLTPESELGGPSQVDIDFVNTASKSVDYFVKQTGSADPLFESATKVATNNDTEMARHTISWTTPTPLMLDIGIWDTNTQSETGESLEVMLSRSDKLWAIAWPDNDELVLSTVKQQPSNQEGKYSVRIFSHTNTRVQVISTAISSIEAQKGQITPYMTIENCSGELFFATETISLCSLDPGKSYLLVTDGENLLVAAEEK</sequence>
<comment type="caution">
    <text evidence="1">The sequence shown here is derived from an EMBL/GenBank/DDBJ whole genome shotgun (WGS) entry which is preliminary data.</text>
</comment>